<dbReference type="EMBL" id="JBHSQJ010000031">
    <property type="protein sequence ID" value="MFC5907266.1"/>
    <property type="molecule type" value="Genomic_DNA"/>
</dbReference>
<name>A0ABW1G2D6_9ACTN</name>
<dbReference type="RefSeq" id="WP_380581504.1">
    <property type="nucleotide sequence ID" value="NZ_JBHSQJ010000031.1"/>
</dbReference>
<feature type="chain" id="PRO_5045417927" description="DUF11 domain-containing protein" evidence="1">
    <location>
        <begin position="38"/>
        <end position="305"/>
    </location>
</feature>
<proteinExistence type="predicted"/>
<keyword evidence="3" id="KW-1185">Reference proteome</keyword>
<evidence type="ECO:0000313" key="3">
    <source>
        <dbReference type="Proteomes" id="UP001596174"/>
    </source>
</evidence>
<evidence type="ECO:0000256" key="1">
    <source>
        <dbReference type="SAM" id="SignalP"/>
    </source>
</evidence>
<protein>
    <recommendedName>
        <fullName evidence="4">DUF11 domain-containing protein</fullName>
    </recommendedName>
</protein>
<keyword evidence="1" id="KW-0732">Signal</keyword>
<evidence type="ECO:0000313" key="2">
    <source>
        <dbReference type="EMBL" id="MFC5907266.1"/>
    </source>
</evidence>
<reference evidence="3" key="1">
    <citation type="journal article" date="2019" name="Int. J. Syst. Evol. Microbiol.">
        <title>The Global Catalogue of Microorganisms (GCM) 10K type strain sequencing project: providing services to taxonomists for standard genome sequencing and annotation.</title>
        <authorList>
            <consortium name="The Broad Institute Genomics Platform"/>
            <consortium name="The Broad Institute Genome Sequencing Center for Infectious Disease"/>
            <person name="Wu L."/>
            <person name="Ma J."/>
        </authorList>
    </citation>
    <scope>NUCLEOTIDE SEQUENCE [LARGE SCALE GENOMIC DNA]</scope>
    <source>
        <strain evidence="3">JCM 4816</strain>
    </source>
</reference>
<feature type="signal peptide" evidence="1">
    <location>
        <begin position="1"/>
        <end position="37"/>
    </location>
</feature>
<organism evidence="2 3">
    <name type="scientific">Streptacidiphilus monticola</name>
    <dbReference type="NCBI Taxonomy" id="2161674"/>
    <lineage>
        <taxon>Bacteria</taxon>
        <taxon>Bacillati</taxon>
        <taxon>Actinomycetota</taxon>
        <taxon>Actinomycetes</taxon>
        <taxon>Kitasatosporales</taxon>
        <taxon>Streptomycetaceae</taxon>
        <taxon>Streptacidiphilus</taxon>
    </lineage>
</organism>
<dbReference type="Proteomes" id="UP001596174">
    <property type="component" value="Unassembled WGS sequence"/>
</dbReference>
<accession>A0ABW1G2D6</accession>
<gene>
    <name evidence="2" type="ORF">ACFP3V_08545</name>
</gene>
<evidence type="ECO:0008006" key="4">
    <source>
        <dbReference type="Google" id="ProtNLM"/>
    </source>
</evidence>
<sequence length="305" mass="32294">MLPTTPTPPSRRLIRRHLAVLATLLGLALPLPGQARAAGPDPYHCSPPPAAQDGDRLAVRLSWDASPMAPGGARTLGVLVRNHGSSPTTEPTQVVVHNFVPTDIRPAGPGDDTLTHFTGGVSWTVPAGLEPGAFVRTQLRLRLAATVAPHSVEHCDVTAYSGDDQATARYDVVTGDPEVDLRATPYGPLKARPGEVLDFGLLFHNAGPSNEYTGPVTVTAVAPALTSWARPLPYRCTLTGRGQSTLSCTYPGAPVVWRDEFESAHLAVSRSARPGMSLAGGLLTIEDPFQRSRPSVTDFRVNVVG</sequence>
<comment type="caution">
    <text evidence="2">The sequence shown here is derived from an EMBL/GenBank/DDBJ whole genome shotgun (WGS) entry which is preliminary data.</text>
</comment>